<dbReference type="GO" id="GO:0005737">
    <property type="term" value="C:cytoplasm"/>
    <property type="evidence" value="ECO:0007669"/>
    <property type="project" value="TreeGrafter"/>
</dbReference>
<evidence type="ECO:0000313" key="5">
    <source>
        <dbReference type="EMBL" id="KAF2096207.1"/>
    </source>
</evidence>
<feature type="compositionally biased region" description="Acidic residues" evidence="4">
    <location>
        <begin position="172"/>
        <end position="181"/>
    </location>
</feature>
<comment type="caution">
    <text evidence="5">The sequence shown here is derived from an EMBL/GenBank/DDBJ whole genome shotgun (WGS) entry which is preliminary data.</text>
</comment>
<keyword evidence="1" id="KW-0677">Repeat</keyword>
<dbReference type="Gene3D" id="1.25.40.20">
    <property type="entry name" value="Ankyrin repeat-containing domain"/>
    <property type="match status" value="1"/>
</dbReference>
<dbReference type="PROSITE" id="PS50088">
    <property type="entry name" value="ANK_REPEAT"/>
    <property type="match status" value="1"/>
</dbReference>
<reference evidence="5" key="1">
    <citation type="journal article" date="2020" name="Stud. Mycol.">
        <title>101 Dothideomycetes genomes: a test case for predicting lifestyles and emergence of pathogens.</title>
        <authorList>
            <person name="Haridas S."/>
            <person name="Albert R."/>
            <person name="Binder M."/>
            <person name="Bloem J."/>
            <person name="Labutti K."/>
            <person name="Salamov A."/>
            <person name="Andreopoulos B."/>
            <person name="Baker S."/>
            <person name="Barry K."/>
            <person name="Bills G."/>
            <person name="Bluhm B."/>
            <person name="Cannon C."/>
            <person name="Castanera R."/>
            <person name="Culley D."/>
            <person name="Daum C."/>
            <person name="Ezra D."/>
            <person name="Gonzalez J."/>
            <person name="Henrissat B."/>
            <person name="Kuo A."/>
            <person name="Liang C."/>
            <person name="Lipzen A."/>
            <person name="Lutzoni F."/>
            <person name="Magnuson J."/>
            <person name="Mondo S."/>
            <person name="Nolan M."/>
            <person name="Ohm R."/>
            <person name="Pangilinan J."/>
            <person name="Park H.-J."/>
            <person name="Ramirez L."/>
            <person name="Alfaro M."/>
            <person name="Sun H."/>
            <person name="Tritt A."/>
            <person name="Yoshinaga Y."/>
            <person name="Zwiers L.-H."/>
            <person name="Turgeon B."/>
            <person name="Goodwin S."/>
            <person name="Spatafora J."/>
            <person name="Crous P."/>
            <person name="Grigoriev I."/>
        </authorList>
    </citation>
    <scope>NUCLEOTIDE SEQUENCE</scope>
    <source>
        <strain evidence="5">CBS 133067</strain>
    </source>
</reference>
<accession>A0A9P4M6D5</accession>
<proteinExistence type="predicted"/>
<dbReference type="SUPFAM" id="SSF48403">
    <property type="entry name" value="Ankyrin repeat"/>
    <property type="match status" value="1"/>
</dbReference>
<dbReference type="EMBL" id="ML978130">
    <property type="protein sequence ID" value="KAF2096207.1"/>
    <property type="molecule type" value="Genomic_DNA"/>
</dbReference>
<evidence type="ECO:0000256" key="2">
    <source>
        <dbReference type="ARBA" id="ARBA00023043"/>
    </source>
</evidence>
<feature type="compositionally biased region" description="Polar residues" evidence="4">
    <location>
        <begin position="188"/>
        <end position="197"/>
    </location>
</feature>
<evidence type="ECO:0000256" key="1">
    <source>
        <dbReference type="ARBA" id="ARBA00022737"/>
    </source>
</evidence>
<dbReference type="PANTHER" id="PTHR24198:SF165">
    <property type="entry name" value="ANKYRIN REPEAT-CONTAINING PROTEIN-RELATED"/>
    <property type="match status" value="1"/>
</dbReference>
<dbReference type="PANTHER" id="PTHR24198">
    <property type="entry name" value="ANKYRIN REPEAT AND PROTEIN KINASE DOMAIN-CONTAINING PROTEIN"/>
    <property type="match status" value="1"/>
</dbReference>
<feature type="repeat" description="ANK" evidence="3">
    <location>
        <begin position="99"/>
        <end position="131"/>
    </location>
</feature>
<dbReference type="Pfam" id="PF12796">
    <property type="entry name" value="Ank_2"/>
    <property type="match status" value="1"/>
</dbReference>
<protein>
    <recommendedName>
        <fullName evidence="7">Ankyrin</fullName>
    </recommendedName>
</protein>
<evidence type="ECO:0000256" key="4">
    <source>
        <dbReference type="SAM" id="MobiDB-lite"/>
    </source>
</evidence>
<dbReference type="Proteomes" id="UP000799772">
    <property type="component" value="Unassembled WGS sequence"/>
</dbReference>
<evidence type="ECO:0000313" key="6">
    <source>
        <dbReference type="Proteomes" id="UP000799772"/>
    </source>
</evidence>
<evidence type="ECO:0000256" key="3">
    <source>
        <dbReference type="PROSITE-ProRule" id="PRU00023"/>
    </source>
</evidence>
<dbReference type="OrthoDB" id="10057496at2759"/>
<organism evidence="5 6">
    <name type="scientific">Rhizodiscina lignyota</name>
    <dbReference type="NCBI Taxonomy" id="1504668"/>
    <lineage>
        <taxon>Eukaryota</taxon>
        <taxon>Fungi</taxon>
        <taxon>Dikarya</taxon>
        <taxon>Ascomycota</taxon>
        <taxon>Pezizomycotina</taxon>
        <taxon>Dothideomycetes</taxon>
        <taxon>Pleosporomycetidae</taxon>
        <taxon>Aulographales</taxon>
        <taxon>Rhizodiscinaceae</taxon>
        <taxon>Rhizodiscina</taxon>
    </lineage>
</organism>
<feature type="region of interest" description="Disordered" evidence="4">
    <location>
        <begin position="162"/>
        <end position="210"/>
    </location>
</feature>
<name>A0A9P4M6D5_9PEZI</name>
<keyword evidence="2 3" id="KW-0040">ANK repeat</keyword>
<dbReference type="PROSITE" id="PS50297">
    <property type="entry name" value="ANK_REP_REGION"/>
    <property type="match status" value="1"/>
</dbReference>
<dbReference type="InterPro" id="IPR002110">
    <property type="entry name" value="Ankyrin_rpt"/>
</dbReference>
<feature type="compositionally biased region" description="Gly residues" evidence="4">
    <location>
        <begin position="199"/>
        <end position="210"/>
    </location>
</feature>
<dbReference type="SMART" id="SM00248">
    <property type="entry name" value="ANK"/>
    <property type="match status" value="3"/>
</dbReference>
<dbReference type="AlphaFoldDB" id="A0A9P4M6D5"/>
<keyword evidence="6" id="KW-1185">Reference proteome</keyword>
<evidence type="ECO:0008006" key="7">
    <source>
        <dbReference type="Google" id="ProtNLM"/>
    </source>
</evidence>
<sequence length="210" mass="22076">MTIPIELAVSLTEDEIDDILYLSRAGEAAELQEFLNDLSKKYNVSQADVICNAADAESGNNAVHYTSANGHIDILNLFKSYFSSDKAALTALINAPNQAGNTSLHWAALNGQLQVVQLLVVEGADPAKTNNAGHDVVFEAERNDKEETVKWLLKEVPGLERAVGGSGNGVETEVDGEDMDVDGGTTVSEGSMASRATVNGGGSSHGTMPG</sequence>
<dbReference type="InterPro" id="IPR036770">
    <property type="entry name" value="Ankyrin_rpt-contain_sf"/>
</dbReference>
<gene>
    <name evidence="5" type="ORF">NA57DRAFT_78975</name>
</gene>